<evidence type="ECO:0000256" key="2">
    <source>
        <dbReference type="ARBA" id="ARBA00022475"/>
    </source>
</evidence>
<keyword evidence="11" id="KW-1185">Reference proteome</keyword>
<feature type="domain" description="Glycosyltransferase RgtA/B/C/D-like" evidence="9">
    <location>
        <begin position="50"/>
        <end position="207"/>
    </location>
</feature>
<dbReference type="InterPro" id="IPR050297">
    <property type="entry name" value="LipidA_mod_glycosyltrf_83"/>
</dbReference>
<feature type="transmembrane region" description="Helical" evidence="8">
    <location>
        <begin position="190"/>
        <end position="209"/>
    </location>
</feature>
<evidence type="ECO:0000256" key="4">
    <source>
        <dbReference type="ARBA" id="ARBA00022679"/>
    </source>
</evidence>
<keyword evidence="6 8" id="KW-1133">Transmembrane helix</keyword>
<keyword evidence="4 10" id="KW-0808">Transferase</keyword>
<evidence type="ECO:0000256" key="3">
    <source>
        <dbReference type="ARBA" id="ARBA00022676"/>
    </source>
</evidence>
<comment type="subcellular location">
    <subcellularLocation>
        <location evidence="1">Cell membrane</location>
        <topology evidence="1">Multi-pass membrane protein</topology>
    </subcellularLocation>
</comment>
<dbReference type="GO" id="GO:0005886">
    <property type="term" value="C:plasma membrane"/>
    <property type="evidence" value="ECO:0007669"/>
    <property type="project" value="UniProtKB-SubCell"/>
</dbReference>
<name>A0A1I1QTG2_9BACT</name>
<dbReference type="STRING" id="662367.SAMN05216167_10419"/>
<feature type="transmembrane region" description="Helical" evidence="8">
    <location>
        <begin position="93"/>
        <end position="112"/>
    </location>
</feature>
<dbReference type="GO" id="GO:0009103">
    <property type="term" value="P:lipopolysaccharide biosynthetic process"/>
    <property type="evidence" value="ECO:0007669"/>
    <property type="project" value="UniProtKB-ARBA"/>
</dbReference>
<proteinExistence type="predicted"/>
<keyword evidence="2" id="KW-1003">Cell membrane</keyword>
<evidence type="ECO:0000256" key="8">
    <source>
        <dbReference type="SAM" id="Phobius"/>
    </source>
</evidence>
<dbReference type="PANTHER" id="PTHR33908:SF11">
    <property type="entry name" value="MEMBRANE PROTEIN"/>
    <property type="match status" value="1"/>
</dbReference>
<protein>
    <submittedName>
        <fullName evidence="10">Dolichyl-phosphate-mannose-protein mannosyltransferase</fullName>
    </submittedName>
</protein>
<accession>A0A1I1QTG2</accession>
<feature type="transmembrane region" description="Helical" evidence="8">
    <location>
        <begin position="288"/>
        <end position="305"/>
    </location>
</feature>
<evidence type="ECO:0000256" key="5">
    <source>
        <dbReference type="ARBA" id="ARBA00022692"/>
    </source>
</evidence>
<evidence type="ECO:0000313" key="10">
    <source>
        <dbReference type="EMBL" id="SFD23138.1"/>
    </source>
</evidence>
<feature type="transmembrane region" description="Helical" evidence="8">
    <location>
        <begin position="264"/>
        <end position="282"/>
    </location>
</feature>
<evidence type="ECO:0000313" key="11">
    <source>
        <dbReference type="Proteomes" id="UP000198598"/>
    </source>
</evidence>
<dbReference type="InterPro" id="IPR038731">
    <property type="entry name" value="RgtA/B/C-like"/>
</dbReference>
<dbReference type="AlphaFoldDB" id="A0A1I1QTG2"/>
<dbReference type="Proteomes" id="UP000198598">
    <property type="component" value="Unassembled WGS sequence"/>
</dbReference>
<gene>
    <name evidence="10" type="ORF">SAMN05216167_10419</name>
</gene>
<dbReference type="EMBL" id="FOLQ01000004">
    <property type="protein sequence ID" value="SFD23138.1"/>
    <property type="molecule type" value="Genomic_DNA"/>
</dbReference>
<feature type="transmembrane region" description="Helical" evidence="8">
    <location>
        <begin position="240"/>
        <end position="257"/>
    </location>
</feature>
<feature type="transmembrane region" description="Helical" evidence="8">
    <location>
        <begin position="7"/>
        <end position="24"/>
    </location>
</feature>
<keyword evidence="7 8" id="KW-0472">Membrane</keyword>
<feature type="transmembrane region" description="Helical" evidence="8">
    <location>
        <begin position="147"/>
        <end position="178"/>
    </location>
</feature>
<evidence type="ECO:0000256" key="6">
    <source>
        <dbReference type="ARBA" id="ARBA00022989"/>
    </source>
</evidence>
<reference evidence="10 11" key="1">
    <citation type="submission" date="2016-10" db="EMBL/GenBank/DDBJ databases">
        <authorList>
            <person name="de Groot N.N."/>
        </authorList>
    </citation>
    <scope>NUCLEOTIDE SEQUENCE [LARGE SCALE GENOMIC DNA]</scope>
    <source>
        <strain evidence="10 11">DSM 26130</strain>
    </source>
</reference>
<feature type="transmembrane region" description="Helical" evidence="8">
    <location>
        <begin position="44"/>
        <end position="64"/>
    </location>
</feature>
<sequence length="502" mass="57967">MTKRSILLVGFIALKFLLQYVLIHPEYDLHRDEYLHLDQANHPAWGYLSVPPFTSWIALIISWLGHPVWAVRFFPAFFGALTILIVWKTVEELNGNLFACVLAATCLILSVLLRLNQLFQPNSFDVLCWTSLYFVLIKYINSKNKQWLYVFAAVFALGFLNKYNVVFLLIGLFPALLLTPQRRLLLGRHVYLAVGVSLLLIMPNLIWQYQHTFPVIHHMRLLARTQLVKVNRADFLKEQLLYFVGSWIVIIAGLYGLLVYKPFLAYRSFFFALLFTLATFTFLRAKGYYAIGIYPVYLAFGAVFISVKLQSVWLRAALMVVPILLFIPVYQVAFPNKTPQEITQHPEQYQKLGLLRWEDGKDHALPQDFADMLGWRELAAKVDSVYARSPDRDKTLVLCDNYGQAGAINYYTHQGIKAVTFNADYINWFELDKKYNHLIRIKEAGAEANELIESGSLFKTAYVSDSIRSPFAREQGTTIFVFAFAKVNINRRLAKEIEEERW</sequence>
<dbReference type="PANTHER" id="PTHR33908">
    <property type="entry name" value="MANNOSYLTRANSFERASE YKCB-RELATED"/>
    <property type="match status" value="1"/>
</dbReference>
<dbReference type="OrthoDB" id="9813729at2"/>
<dbReference type="Pfam" id="PF13231">
    <property type="entry name" value="PMT_2"/>
    <property type="match status" value="1"/>
</dbReference>
<dbReference type="GO" id="GO:0016763">
    <property type="term" value="F:pentosyltransferase activity"/>
    <property type="evidence" value="ECO:0007669"/>
    <property type="project" value="TreeGrafter"/>
</dbReference>
<evidence type="ECO:0000256" key="1">
    <source>
        <dbReference type="ARBA" id="ARBA00004651"/>
    </source>
</evidence>
<dbReference type="RefSeq" id="WP_093826343.1">
    <property type="nucleotide sequence ID" value="NZ_FOLQ01000004.1"/>
</dbReference>
<evidence type="ECO:0000259" key="9">
    <source>
        <dbReference type="Pfam" id="PF13231"/>
    </source>
</evidence>
<evidence type="ECO:0000256" key="7">
    <source>
        <dbReference type="ARBA" id="ARBA00023136"/>
    </source>
</evidence>
<organism evidence="10 11">
    <name type="scientific">Spirosoma endophyticum</name>
    <dbReference type="NCBI Taxonomy" id="662367"/>
    <lineage>
        <taxon>Bacteria</taxon>
        <taxon>Pseudomonadati</taxon>
        <taxon>Bacteroidota</taxon>
        <taxon>Cytophagia</taxon>
        <taxon>Cytophagales</taxon>
        <taxon>Cytophagaceae</taxon>
        <taxon>Spirosoma</taxon>
    </lineage>
</organism>
<keyword evidence="3 10" id="KW-0328">Glycosyltransferase</keyword>
<feature type="transmembrane region" description="Helical" evidence="8">
    <location>
        <begin position="312"/>
        <end position="330"/>
    </location>
</feature>
<keyword evidence="5 8" id="KW-0812">Transmembrane</keyword>
<feature type="transmembrane region" description="Helical" evidence="8">
    <location>
        <begin position="69"/>
        <end position="87"/>
    </location>
</feature>